<keyword evidence="2" id="KW-1185">Reference proteome</keyword>
<evidence type="ECO:0000313" key="1">
    <source>
        <dbReference type="EMBL" id="MBG3876147.1"/>
    </source>
</evidence>
<name>A0ABS0J1W7_9BACT</name>
<reference evidence="1 2" key="1">
    <citation type="submission" date="2019-08" db="EMBL/GenBank/DDBJ databases">
        <authorList>
            <person name="Luo N."/>
        </authorList>
    </citation>
    <scope>NUCLEOTIDE SEQUENCE [LARGE SCALE GENOMIC DNA]</scope>
    <source>
        <strain evidence="1 2">NCIMB 9442</strain>
    </source>
</reference>
<organism evidence="1 2">
    <name type="scientific">Nitratidesulfovibrio oxamicus</name>
    <dbReference type="NCBI Taxonomy" id="32016"/>
    <lineage>
        <taxon>Bacteria</taxon>
        <taxon>Pseudomonadati</taxon>
        <taxon>Thermodesulfobacteriota</taxon>
        <taxon>Desulfovibrionia</taxon>
        <taxon>Desulfovibrionales</taxon>
        <taxon>Desulfovibrionaceae</taxon>
        <taxon>Nitratidesulfovibrio</taxon>
    </lineage>
</organism>
<dbReference type="EMBL" id="VRYY01000077">
    <property type="protein sequence ID" value="MBG3876147.1"/>
    <property type="molecule type" value="Genomic_DNA"/>
</dbReference>
<dbReference type="Proteomes" id="UP001194469">
    <property type="component" value="Unassembled WGS sequence"/>
</dbReference>
<sequence length="201" mass="20891">MTTMHGGLKGPDNMHVPYAWVFPNQAARETGVGVDASGIGKLARQLNDNSLWMLVGTDPITWKAAGGGGGFESGTRMLFQQSTAPTGWTKDTSHNDKALRVVSGAVGSGGSVGFSTLFGRTATDAFTLTTAHMPPHGHPFSFSASESGGGSGNYLWGQLFKISTPNQSVASSVGSSGSGSAHSHGLDMRVKFVDFIIAQKD</sequence>
<proteinExistence type="predicted"/>
<comment type="caution">
    <text evidence="1">The sequence shown here is derived from an EMBL/GenBank/DDBJ whole genome shotgun (WGS) entry which is preliminary data.</text>
</comment>
<protein>
    <submittedName>
        <fullName evidence="1">Uncharacterized protein</fullName>
    </submittedName>
</protein>
<gene>
    <name evidence="1" type="ORF">FVW20_03660</name>
</gene>
<accession>A0ABS0J1W7</accession>
<evidence type="ECO:0000313" key="2">
    <source>
        <dbReference type="Proteomes" id="UP001194469"/>
    </source>
</evidence>